<dbReference type="InterPro" id="IPR002901">
    <property type="entry name" value="MGlyc_endo_b_GlcNAc-like_dom"/>
</dbReference>
<name>A0A1H9THF6_9LACT</name>
<evidence type="ECO:0000256" key="3">
    <source>
        <dbReference type="ARBA" id="ARBA00022638"/>
    </source>
</evidence>
<keyword evidence="3" id="KW-0081">Bacteriolytic enzyme</keyword>
<gene>
    <name evidence="7" type="ORF">SAMN04488559_11365</name>
</gene>
<evidence type="ECO:0000256" key="1">
    <source>
        <dbReference type="ARBA" id="ARBA00010266"/>
    </source>
</evidence>
<dbReference type="OrthoDB" id="37530at2"/>
<organism evidence="7 8">
    <name type="scientific">Isobaculum melis</name>
    <dbReference type="NCBI Taxonomy" id="142588"/>
    <lineage>
        <taxon>Bacteria</taxon>
        <taxon>Bacillati</taxon>
        <taxon>Bacillota</taxon>
        <taxon>Bacilli</taxon>
        <taxon>Lactobacillales</taxon>
        <taxon>Carnobacteriaceae</taxon>
        <taxon>Isobaculum</taxon>
    </lineage>
</organism>
<evidence type="ECO:0000313" key="7">
    <source>
        <dbReference type="EMBL" id="SER96467.1"/>
    </source>
</evidence>
<reference evidence="7 8" key="1">
    <citation type="submission" date="2016-10" db="EMBL/GenBank/DDBJ databases">
        <authorList>
            <person name="de Groot N.N."/>
        </authorList>
    </citation>
    <scope>NUCLEOTIDE SEQUENCE [LARGE SCALE GENOMIC DNA]</scope>
    <source>
        <strain evidence="7 8">DSM 13760</strain>
    </source>
</reference>
<dbReference type="InterPro" id="IPR051056">
    <property type="entry name" value="Glycosyl_Hydrolase_73"/>
</dbReference>
<dbReference type="Pfam" id="PF01832">
    <property type="entry name" value="Glucosaminidase"/>
    <property type="match status" value="1"/>
</dbReference>
<dbReference type="Gene3D" id="3.10.350.10">
    <property type="entry name" value="LysM domain"/>
    <property type="match status" value="1"/>
</dbReference>
<evidence type="ECO:0000256" key="2">
    <source>
        <dbReference type="ARBA" id="ARBA00022529"/>
    </source>
</evidence>
<dbReference type="GO" id="GO:0042742">
    <property type="term" value="P:defense response to bacterium"/>
    <property type="evidence" value="ECO:0007669"/>
    <property type="project" value="UniProtKB-KW"/>
</dbReference>
<dbReference type="STRING" id="142588.SAMN04488559_11365"/>
<dbReference type="PROSITE" id="PS51782">
    <property type="entry name" value="LYSM"/>
    <property type="match status" value="1"/>
</dbReference>
<keyword evidence="4 7" id="KW-0378">Hydrolase</keyword>
<protein>
    <recommendedName>
        <fullName evidence="5">Peptidoglycan hydrolase</fullName>
    </recommendedName>
</protein>
<evidence type="ECO:0000259" key="6">
    <source>
        <dbReference type="PROSITE" id="PS51782"/>
    </source>
</evidence>
<dbReference type="AlphaFoldDB" id="A0A1H9THF6"/>
<sequence>MSKTKQFLQSIKAGAIAGWYQYGILPSVSAAQAVIESGWGMSTLAQPPNHNLFGIKGSYNGQFVTLPTQEWDGSQYITIQGNFRKYPSCAESVKDHGAFFHEGPRYLGLIGMRDYEVQCLAIQNCGYATDPNYAEKLMTTIRANDLVSWDQEVLVETAAAKTPAIKATHTVQIGDTLTSIAQHYGTTIEQLMLQN</sequence>
<dbReference type="GO" id="GO:0031640">
    <property type="term" value="P:killing of cells of another organism"/>
    <property type="evidence" value="ECO:0007669"/>
    <property type="project" value="UniProtKB-KW"/>
</dbReference>
<dbReference type="EMBL" id="FOHA01000013">
    <property type="protein sequence ID" value="SER96467.1"/>
    <property type="molecule type" value="Genomic_DNA"/>
</dbReference>
<comment type="similarity">
    <text evidence="1">Belongs to the glycosyl hydrolase 73 family.</text>
</comment>
<evidence type="ECO:0000313" key="8">
    <source>
        <dbReference type="Proteomes" id="UP000198948"/>
    </source>
</evidence>
<dbReference type="Gene3D" id="4.10.80.30">
    <property type="entry name" value="DNA polymerase, domain 6"/>
    <property type="match status" value="1"/>
</dbReference>
<dbReference type="PANTHER" id="PTHR33308">
    <property type="entry name" value="PEPTIDOGLYCAN HYDROLASE FLGJ"/>
    <property type="match status" value="1"/>
</dbReference>
<dbReference type="InterPro" id="IPR018392">
    <property type="entry name" value="LysM"/>
</dbReference>
<evidence type="ECO:0000256" key="5">
    <source>
        <dbReference type="ARBA" id="ARBA00032108"/>
    </source>
</evidence>
<dbReference type="SMART" id="SM00047">
    <property type="entry name" value="LYZ2"/>
    <property type="match status" value="1"/>
</dbReference>
<accession>A0A1H9THF6</accession>
<keyword evidence="8" id="KW-1185">Reference proteome</keyword>
<dbReference type="PRINTS" id="PR01002">
    <property type="entry name" value="FLGFLGJ"/>
</dbReference>
<proteinExistence type="inferred from homology"/>
<dbReference type="RefSeq" id="WP_092652989.1">
    <property type="nucleotide sequence ID" value="NZ_FOHA01000013.1"/>
</dbReference>
<dbReference type="CDD" id="cd00118">
    <property type="entry name" value="LysM"/>
    <property type="match status" value="1"/>
</dbReference>
<evidence type="ECO:0000256" key="4">
    <source>
        <dbReference type="ARBA" id="ARBA00022801"/>
    </source>
</evidence>
<keyword evidence="2" id="KW-0929">Antimicrobial</keyword>
<dbReference type="GO" id="GO:0004040">
    <property type="term" value="F:amidase activity"/>
    <property type="evidence" value="ECO:0007669"/>
    <property type="project" value="InterPro"/>
</dbReference>
<dbReference type="SUPFAM" id="SSF54106">
    <property type="entry name" value="LysM domain"/>
    <property type="match status" value="1"/>
</dbReference>
<dbReference type="Gene3D" id="1.10.530.10">
    <property type="match status" value="1"/>
</dbReference>
<dbReference type="InterPro" id="IPR036779">
    <property type="entry name" value="LysM_dom_sf"/>
</dbReference>
<dbReference type="PANTHER" id="PTHR33308:SF9">
    <property type="entry name" value="PEPTIDOGLYCAN HYDROLASE FLGJ"/>
    <property type="match status" value="1"/>
</dbReference>
<feature type="domain" description="LysM" evidence="6">
    <location>
        <begin position="167"/>
        <end position="195"/>
    </location>
</feature>
<dbReference type="Pfam" id="PF01476">
    <property type="entry name" value="LysM"/>
    <property type="match status" value="1"/>
</dbReference>
<dbReference type="Proteomes" id="UP000198948">
    <property type="component" value="Unassembled WGS sequence"/>
</dbReference>